<dbReference type="EMBL" id="MNCJ02000319">
    <property type="protein sequence ID" value="KAF5812252.1"/>
    <property type="molecule type" value="Genomic_DNA"/>
</dbReference>
<proteinExistence type="predicted"/>
<dbReference type="Proteomes" id="UP000215914">
    <property type="component" value="Unassembled WGS sequence"/>
</dbReference>
<accession>A0A9K3JC22</accession>
<comment type="caution">
    <text evidence="1">The sequence shown here is derived from an EMBL/GenBank/DDBJ whole genome shotgun (WGS) entry which is preliminary data.</text>
</comment>
<evidence type="ECO:0000313" key="1">
    <source>
        <dbReference type="EMBL" id="KAF5812252.1"/>
    </source>
</evidence>
<reference evidence="1" key="2">
    <citation type="submission" date="2020-06" db="EMBL/GenBank/DDBJ databases">
        <title>Helianthus annuus Genome sequencing and assembly Release 2.</title>
        <authorList>
            <person name="Gouzy J."/>
            <person name="Langlade N."/>
            <person name="Munos S."/>
        </authorList>
    </citation>
    <scope>NUCLEOTIDE SEQUENCE</scope>
    <source>
        <tissue evidence="1">Leaves</tissue>
    </source>
</reference>
<dbReference type="Gramene" id="mRNA:HanXRQr2_Chr04g0190451">
    <property type="protein sequence ID" value="CDS:HanXRQr2_Chr04g0190451.1"/>
    <property type="gene ID" value="HanXRQr2_Chr04g0190451"/>
</dbReference>
<sequence length="50" mass="5724">MPHTCHPLHQYPFLGHLHRLLPQITVALPQTCVTYQHRPPPLCPKSMSVT</sequence>
<evidence type="ECO:0000313" key="2">
    <source>
        <dbReference type="Proteomes" id="UP000215914"/>
    </source>
</evidence>
<reference evidence="1" key="1">
    <citation type="journal article" date="2017" name="Nature">
        <title>The sunflower genome provides insights into oil metabolism, flowering and Asterid evolution.</title>
        <authorList>
            <person name="Badouin H."/>
            <person name="Gouzy J."/>
            <person name="Grassa C.J."/>
            <person name="Murat F."/>
            <person name="Staton S.E."/>
            <person name="Cottret L."/>
            <person name="Lelandais-Briere C."/>
            <person name="Owens G.L."/>
            <person name="Carrere S."/>
            <person name="Mayjonade B."/>
            <person name="Legrand L."/>
            <person name="Gill N."/>
            <person name="Kane N.C."/>
            <person name="Bowers J.E."/>
            <person name="Hubner S."/>
            <person name="Bellec A."/>
            <person name="Berard A."/>
            <person name="Berges H."/>
            <person name="Blanchet N."/>
            <person name="Boniface M.C."/>
            <person name="Brunel D."/>
            <person name="Catrice O."/>
            <person name="Chaidir N."/>
            <person name="Claudel C."/>
            <person name="Donnadieu C."/>
            <person name="Faraut T."/>
            <person name="Fievet G."/>
            <person name="Helmstetter N."/>
            <person name="King M."/>
            <person name="Knapp S.J."/>
            <person name="Lai Z."/>
            <person name="Le Paslier M.C."/>
            <person name="Lippi Y."/>
            <person name="Lorenzon L."/>
            <person name="Mandel J.R."/>
            <person name="Marage G."/>
            <person name="Marchand G."/>
            <person name="Marquand E."/>
            <person name="Bret-Mestries E."/>
            <person name="Morien E."/>
            <person name="Nambeesan S."/>
            <person name="Nguyen T."/>
            <person name="Pegot-Espagnet P."/>
            <person name="Pouilly N."/>
            <person name="Raftis F."/>
            <person name="Sallet E."/>
            <person name="Schiex T."/>
            <person name="Thomas J."/>
            <person name="Vandecasteele C."/>
            <person name="Vares D."/>
            <person name="Vear F."/>
            <person name="Vautrin S."/>
            <person name="Crespi M."/>
            <person name="Mangin B."/>
            <person name="Burke J.M."/>
            <person name="Salse J."/>
            <person name="Munos S."/>
            <person name="Vincourt P."/>
            <person name="Rieseberg L.H."/>
            <person name="Langlade N.B."/>
        </authorList>
    </citation>
    <scope>NUCLEOTIDE SEQUENCE</scope>
    <source>
        <tissue evidence="1">Leaves</tissue>
    </source>
</reference>
<keyword evidence="2" id="KW-1185">Reference proteome</keyword>
<gene>
    <name evidence="1" type="ORF">HanXRQr2_Chr04g0190451</name>
</gene>
<organism evidence="1 2">
    <name type="scientific">Helianthus annuus</name>
    <name type="common">Common sunflower</name>
    <dbReference type="NCBI Taxonomy" id="4232"/>
    <lineage>
        <taxon>Eukaryota</taxon>
        <taxon>Viridiplantae</taxon>
        <taxon>Streptophyta</taxon>
        <taxon>Embryophyta</taxon>
        <taxon>Tracheophyta</taxon>
        <taxon>Spermatophyta</taxon>
        <taxon>Magnoliopsida</taxon>
        <taxon>eudicotyledons</taxon>
        <taxon>Gunneridae</taxon>
        <taxon>Pentapetalae</taxon>
        <taxon>asterids</taxon>
        <taxon>campanulids</taxon>
        <taxon>Asterales</taxon>
        <taxon>Asteraceae</taxon>
        <taxon>Asteroideae</taxon>
        <taxon>Heliantheae alliance</taxon>
        <taxon>Heliantheae</taxon>
        <taxon>Helianthus</taxon>
    </lineage>
</organism>
<protein>
    <submittedName>
        <fullName evidence="1">Uncharacterized protein</fullName>
    </submittedName>
</protein>
<dbReference type="AlphaFoldDB" id="A0A9K3JC22"/>
<name>A0A9K3JC22_HELAN</name>